<dbReference type="PROSITE" id="PS50011">
    <property type="entry name" value="PROTEIN_KINASE_DOM"/>
    <property type="match status" value="1"/>
</dbReference>
<keyword evidence="7" id="KW-1185">Reference proteome</keyword>
<keyword evidence="2" id="KW-0675">Receptor</keyword>
<gene>
    <name evidence="6" type="ORF">H480_27047</name>
</gene>
<evidence type="ECO:0000256" key="3">
    <source>
        <dbReference type="SAM" id="MobiDB-lite"/>
    </source>
</evidence>
<reference evidence="6 7" key="1">
    <citation type="submission" date="2013-02" db="EMBL/GenBank/DDBJ databases">
        <title>Draft genome sequence of Amycolatopsis vancoresmycina strain DSM 44592T.</title>
        <authorList>
            <person name="Kumar S."/>
            <person name="Kaur N."/>
            <person name="Kaur C."/>
            <person name="Raghava G.P.S."/>
            <person name="Mayilraj S."/>
        </authorList>
    </citation>
    <scope>NUCLEOTIDE SEQUENCE [LARGE SCALE GENOMIC DNA]</scope>
    <source>
        <strain evidence="6 7">DSM 44592</strain>
    </source>
</reference>
<dbReference type="AlphaFoldDB" id="R1HPC3"/>
<dbReference type="Gene3D" id="2.60.120.1060">
    <property type="entry name" value="NPCBM/NEW2 domain"/>
    <property type="match status" value="1"/>
</dbReference>
<dbReference type="Pfam" id="PF00069">
    <property type="entry name" value="Pkinase"/>
    <property type="match status" value="1"/>
</dbReference>
<feature type="domain" description="Protein kinase" evidence="4">
    <location>
        <begin position="9"/>
        <end position="255"/>
    </location>
</feature>
<dbReference type="OrthoDB" id="9762169at2"/>
<dbReference type="CDD" id="cd06577">
    <property type="entry name" value="PASTA_pknB"/>
    <property type="match status" value="1"/>
</dbReference>
<dbReference type="InterPro" id="IPR008979">
    <property type="entry name" value="Galactose-bd-like_sf"/>
</dbReference>
<proteinExistence type="predicted"/>
<name>R1HPC3_9PSEU</name>
<dbReference type="Pfam" id="PF03793">
    <property type="entry name" value="PASTA"/>
    <property type="match status" value="1"/>
</dbReference>
<dbReference type="eggNOG" id="COG0515">
    <property type="taxonomic scope" value="Bacteria"/>
</dbReference>
<dbReference type="Gene3D" id="3.30.10.20">
    <property type="match status" value="1"/>
</dbReference>
<dbReference type="SUPFAM" id="SSF49785">
    <property type="entry name" value="Galactose-binding domain-like"/>
    <property type="match status" value="1"/>
</dbReference>
<dbReference type="Proteomes" id="UP000014139">
    <property type="component" value="Unassembled WGS sequence"/>
</dbReference>
<dbReference type="PANTHER" id="PTHR44329">
    <property type="entry name" value="SERINE/THREONINE-PROTEIN KINASE TNNI3K-RELATED"/>
    <property type="match status" value="1"/>
</dbReference>
<dbReference type="Gene3D" id="3.30.200.20">
    <property type="entry name" value="Phosphorylase Kinase, domain 1"/>
    <property type="match status" value="1"/>
</dbReference>
<dbReference type="PATRIC" id="fig|1292037.4.peg.5105"/>
<dbReference type="InterPro" id="IPR051681">
    <property type="entry name" value="Ser/Thr_Kinases-Pseudokinases"/>
</dbReference>
<protein>
    <submittedName>
        <fullName evidence="6">Putative serine/threonine protein kinase</fullName>
    </submittedName>
</protein>
<comment type="subcellular location">
    <subcellularLocation>
        <location evidence="1">Membrane</location>
        <topology evidence="1">Single-pass type I membrane protein</topology>
    </subcellularLocation>
</comment>
<dbReference type="Pfam" id="PF08305">
    <property type="entry name" value="NPCBM"/>
    <property type="match status" value="1"/>
</dbReference>
<keyword evidence="6" id="KW-0418">Kinase</keyword>
<comment type="caution">
    <text evidence="6">The sequence shown here is derived from an EMBL/GenBank/DDBJ whole genome shotgun (WGS) entry which is preliminary data.</text>
</comment>
<keyword evidence="6" id="KW-0723">Serine/threonine-protein kinase</keyword>
<dbReference type="PROSITE" id="PS00109">
    <property type="entry name" value="PROTEIN_KINASE_TYR"/>
    <property type="match status" value="1"/>
</dbReference>
<evidence type="ECO:0000256" key="2">
    <source>
        <dbReference type="ARBA" id="ARBA00023170"/>
    </source>
</evidence>
<dbReference type="InterPro" id="IPR013222">
    <property type="entry name" value="Glyco_hyd_98_carb-bd"/>
</dbReference>
<dbReference type="InterPro" id="IPR011009">
    <property type="entry name" value="Kinase-like_dom_sf"/>
</dbReference>
<organism evidence="6 7">
    <name type="scientific">Amycolatopsis vancoresmycina DSM 44592</name>
    <dbReference type="NCBI Taxonomy" id="1292037"/>
    <lineage>
        <taxon>Bacteria</taxon>
        <taxon>Bacillati</taxon>
        <taxon>Actinomycetota</taxon>
        <taxon>Actinomycetes</taxon>
        <taxon>Pseudonocardiales</taxon>
        <taxon>Pseudonocardiaceae</taxon>
        <taxon>Amycolatopsis</taxon>
    </lineage>
</organism>
<keyword evidence="6" id="KW-0808">Transferase</keyword>
<dbReference type="SMART" id="SM00740">
    <property type="entry name" value="PASTA"/>
    <property type="match status" value="1"/>
</dbReference>
<dbReference type="SMART" id="SM00776">
    <property type="entry name" value="NPCBM"/>
    <property type="match status" value="1"/>
</dbReference>
<dbReference type="InterPro" id="IPR038637">
    <property type="entry name" value="NPCBM_sf"/>
</dbReference>
<accession>R1HPC3</accession>
<dbReference type="GO" id="GO:0016020">
    <property type="term" value="C:membrane"/>
    <property type="evidence" value="ECO:0007669"/>
    <property type="project" value="UniProtKB-SubCell"/>
</dbReference>
<evidence type="ECO:0000256" key="1">
    <source>
        <dbReference type="ARBA" id="ARBA00004479"/>
    </source>
</evidence>
<evidence type="ECO:0000313" key="6">
    <source>
        <dbReference type="EMBL" id="EOD65365.1"/>
    </source>
</evidence>
<evidence type="ECO:0000259" key="5">
    <source>
        <dbReference type="PROSITE" id="PS51178"/>
    </source>
</evidence>
<dbReference type="RefSeq" id="WP_003100486.1">
    <property type="nucleotide sequence ID" value="NZ_AOUO01000415.1"/>
</dbReference>
<evidence type="ECO:0000313" key="7">
    <source>
        <dbReference type="Proteomes" id="UP000014139"/>
    </source>
</evidence>
<dbReference type="SUPFAM" id="SSF56112">
    <property type="entry name" value="Protein kinase-like (PK-like)"/>
    <property type="match status" value="1"/>
</dbReference>
<dbReference type="PROSITE" id="PS51178">
    <property type="entry name" value="PASTA"/>
    <property type="match status" value="1"/>
</dbReference>
<dbReference type="GO" id="GO:0005524">
    <property type="term" value="F:ATP binding"/>
    <property type="evidence" value="ECO:0007669"/>
    <property type="project" value="InterPro"/>
</dbReference>
<dbReference type="EMBL" id="AOUO01000415">
    <property type="protein sequence ID" value="EOD65365.1"/>
    <property type="molecule type" value="Genomic_DNA"/>
</dbReference>
<dbReference type="InterPro" id="IPR000719">
    <property type="entry name" value="Prot_kinase_dom"/>
</dbReference>
<dbReference type="GO" id="GO:0004674">
    <property type="term" value="F:protein serine/threonine kinase activity"/>
    <property type="evidence" value="ECO:0007669"/>
    <property type="project" value="UniProtKB-KW"/>
</dbReference>
<feature type="domain" description="PASTA" evidence="5">
    <location>
        <begin position="364"/>
        <end position="427"/>
    </location>
</feature>
<dbReference type="InterPro" id="IPR005543">
    <property type="entry name" value="PASTA_dom"/>
</dbReference>
<sequence length="579" mass="59751">MEPEFAGRYRLGAELARGPGGTFRAAVDPDGREVVCRRLPVGRAEGRSAFMREQSVLLGLTAPNLVTVHDLLTEGDVVTLVLDPVRGGSLRDRLDASGTLLPKEIARIAAGVAAALDAIHGAGVVHGDLRPENVLMDDSGPVRVPKLTGAGLFRITVPEPGTSMRDASKYLAPEVVGGGEPAEAADVYALGVVVYELYCGVVPFPGGYVRRQDEEPGRPGEMPDPLWEVVRLLLAVDPAMRPAAGRIGAVLEAMVPDLANSPVGPRLARPPLPTYGQQNRTGAMPGIGDTVFETPLTGPPPPRRRKRKLVPVLVVGALAVAGTITALSIGSASSPPAVSPVAVPSPSSASAAATSSDVATTTTSAAPSVAPDLVGKKLSEAQDLLGNGIQIETVDSIEQTAAPGTVIGQDPKAGAALTGHIKLTVAQSAVEVYLADLRPVGGGSWSNDSQPGSIAGKSYLHTVSKGVYPCSDTGAIEYNVSKGYRRFVTTAGIDDNSGDSGLKVQFEVFGDGRKLTSVMLELGKPSPVDVDLSGVLRLRLSWQVANPACHSSGGNDAFDLGEAKLLGLPGEAPTPTTTS</sequence>
<dbReference type="Gene3D" id="1.10.510.10">
    <property type="entry name" value="Transferase(Phosphotransferase) domain 1"/>
    <property type="match status" value="1"/>
</dbReference>
<evidence type="ECO:0000259" key="4">
    <source>
        <dbReference type="PROSITE" id="PS50011"/>
    </source>
</evidence>
<feature type="region of interest" description="Disordered" evidence="3">
    <location>
        <begin position="330"/>
        <end position="350"/>
    </location>
</feature>
<dbReference type="InterPro" id="IPR008266">
    <property type="entry name" value="Tyr_kinase_AS"/>
</dbReference>